<feature type="compositionally biased region" description="Polar residues" evidence="1">
    <location>
        <begin position="701"/>
        <end position="737"/>
    </location>
</feature>
<feature type="transmembrane region" description="Helical" evidence="2">
    <location>
        <begin position="2027"/>
        <end position="2049"/>
    </location>
</feature>
<feature type="region of interest" description="Disordered" evidence="1">
    <location>
        <begin position="659"/>
        <end position="747"/>
    </location>
</feature>
<dbReference type="EMBL" id="PKPP01000841">
    <property type="protein sequence ID" value="PWA88160.1"/>
    <property type="molecule type" value="Genomic_DNA"/>
</dbReference>
<evidence type="ECO:0000256" key="2">
    <source>
        <dbReference type="SAM" id="Phobius"/>
    </source>
</evidence>
<feature type="compositionally biased region" description="Basic and acidic residues" evidence="1">
    <location>
        <begin position="1293"/>
        <end position="1306"/>
    </location>
</feature>
<accession>A0A2U1PQW9</accession>
<feature type="region of interest" description="Disordered" evidence="1">
    <location>
        <begin position="1128"/>
        <end position="1193"/>
    </location>
</feature>
<feature type="transmembrane region" description="Helical" evidence="2">
    <location>
        <begin position="251"/>
        <end position="272"/>
    </location>
</feature>
<feature type="transmembrane region" description="Helical" evidence="2">
    <location>
        <begin position="194"/>
        <end position="217"/>
    </location>
</feature>
<feature type="transmembrane region" description="Helical" evidence="2">
    <location>
        <begin position="1967"/>
        <end position="1987"/>
    </location>
</feature>
<dbReference type="GO" id="GO:0006405">
    <property type="term" value="P:RNA export from nucleus"/>
    <property type="evidence" value="ECO:0007669"/>
    <property type="project" value="InterPro"/>
</dbReference>
<name>A0A2U1PQW9_ARTAN</name>
<feature type="compositionally biased region" description="Low complexity" evidence="1">
    <location>
        <begin position="1588"/>
        <end position="1621"/>
    </location>
</feature>
<feature type="compositionally biased region" description="Basic and acidic residues" evidence="1">
    <location>
        <begin position="1167"/>
        <end position="1180"/>
    </location>
</feature>
<feature type="compositionally biased region" description="Low complexity" evidence="1">
    <location>
        <begin position="1554"/>
        <end position="1578"/>
    </location>
</feature>
<evidence type="ECO:0000313" key="3">
    <source>
        <dbReference type="EMBL" id="PWA88160.1"/>
    </source>
</evidence>
<organism evidence="3 4">
    <name type="scientific">Artemisia annua</name>
    <name type="common">Sweet wormwood</name>
    <dbReference type="NCBI Taxonomy" id="35608"/>
    <lineage>
        <taxon>Eukaryota</taxon>
        <taxon>Viridiplantae</taxon>
        <taxon>Streptophyta</taxon>
        <taxon>Embryophyta</taxon>
        <taxon>Tracheophyta</taxon>
        <taxon>Spermatophyta</taxon>
        <taxon>Magnoliopsida</taxon>
        <taxon>eudicotyledons</taxon>
        <taxon>Gunneridae</taxon>
        <taxon>Pentapetalae</taxon>
        <taxon>asterids</taxon>
        <taxon>campanulids</taxon>
        <taxon>Asterales</taxon>
        <taxon>Asteraceae</taxon>
        <taxon>Asteroideae</taxon>
        <taxon>Anthemideae</taxon>
        <taxon>Artemisiinae</taxon>
        <taxon>Artemisia</taxon>
    </lineage>
</organism>
<feature type="transmembrane region" description="Helical" evidence="2">
    <location>
        <begin position="1999"/>
        <end position="2021"/>
    </location>
</feature>
<dbReference type="SUPFAM" id="SSF117289">
    <property type="entry name" value="Nucleoporin domain"/>
    <property type="match status" value="1"/>
</dbReference>
<feature type="region of interest" description="Disordered" evidence="1">
    <location>
        <begin position="1494"/>
        <end position="1748"/>
    </location>
</feature>
<reference evidence="3 4" key="1">
    <citation type="journal article" date="2018" name="Mol. Plant">
        <title>The genome of Artemisia annua provides insight into the evolution of Asteraceae family and artemisinin biosynthesis.</title>
        <authorList>
            <person name="Shen Q."/>
            <person name="Zhang L."/>
            <person name="Liao Z."/>
            <person name="Wang S."/>
            <person name="Yan T."/>
            <person name="Shi P."/>
            <person name="Liu M."/>
            <person name="Fu X."/>
            <person name="Pan Q."/>
            <person name="Wang Y."/>
            <person name="Lv Z."/>
            <person name="Lu X."/>
            <person name="Zhang F."/>
            <person name="Jiang W."/>
            <person name="Ma Y."/>
            <person name="Chen M."/>
            <person name="Hao X."/>
            <person name="Li L."/>
            <person name="Tang Y."/>
            <person name="Lv G."/>
            <person name="Zhou Y."/>
            <person name="Sun X."/>
            <person name="Brodelius P.E."/>
            <person name="Rose J.K.C."/>
            <person name="Tang K."/>
        </authorList>
    </citation>
    <scope>NUCLEOTIDE SEQUENCE [LARGE SCALE GENOMIC DNA]</scope>
    <source>
        <strain evidence="4">cv. Huhao1</strain>
        <tissue evidence="3">Leaf</tissue>
    </source>
</reference>
<keyword evidence="2" id="KW-1133">Transmembrane helix</keyword>
<dbReference type="InterPro" id="IPR044694">
    <property type="entry name" value="NUP214"/>
</dbReference>
<comment type="caution">
    <text evidence="3">The sequence shown here is derived from an EMBL/GenBank/DDBJ whole genome shotgun (WGS) entry which is preliminary data.</text>
</comment>
<feature type="compositionally biased region" description="Polar residues" evidence="1">
    <location>
        <begin position="1510"/>
        <end position="1523"/>
    </location>
</feature>
<dbReference type="Proteomes" id="UP000245207">
    <property type="component" value="Unassembled WGS sequence"/>
</dbReference>
<keyword evidence="2" id="KW-0472">Membrane</keyword>
<feature type="transmembrane region" description="Helical" evidence="2">
    <location>
        <begin position="161"/>
        <end position="182"/>
    </location>
</feature>
<feature type="compositionally biased region" description="Polar residues" evidence="1">
    <location>
        <begin position="1238"/>
        <end position="1248"/>
    </location>
</feature>
<gene>
    <name evidence="3" type="ORF">CTI12_AA123820</name>
</gene>
<evidence type="ECO:0000313" key="4">
    <source>
        <dbReference type="Proteomes" id="UP000245207"/>
    </source>
</evidence>
<feature type="compositionally biased region" description="Polar residues" evidence="1">
    <location>
        <begin position="1271"/>
        <end position="1292"/>
    </location>
</feature>
<feature type="region of interest" description="Disordered" evidence="1">
    <location>
        <begin position="1238"/>
        <end position="1338"/>
    </location>
</feature>
<dbReference type="STRING" id="35608.A0A2U1PQW9"/>
<dbReference type="PANTHER" id="PTHR34418:SF3">
    <property type="entry name" value="NUCLEAR PORE COMPLEX PROTEIN NUP214"/>
    <property type="match status" value="1"/>
</dbReference>
<keyword evidence="2" id="KW-0812">Transmembrane</keyword>
<evidence type="ECO:0000256" key="1">
    <source>
        <dbReference type="SAM" id="MobiDB-lite"/>
    </source>
</evidence>
<feature type="compositionally biased region" description="Low complexity" evidence="1">
    <location>
        <begin position="1709"/>
        <end position="1720"/>
    </location>
</feature>
<feature type="compositionally biased region" description="Acidic residues" evidence="1">
    <location>
        <begin position="1636"/>
        <end position="1645"/>
    </location>
</feature>
<proteinExistence type="predicted"/>
<dbReference type="GO" id="GO:0017056">
    <property type="term" value="F:structural constituent of nuclear pore"/>
    <property type="evidence" value="ECO:0007669"/>
    <property type="project" value="InterPro"/>
</dbReference>
<keyword evidence="4" id="KW-1185">Reference proteome</keyword>
<feature type="compositionally biased region" description="Low complexity" evidence="1">
    <location>
        <begin position="1494"/>
        <end position="1509"/>
    </location>
</feature>
<sequence>MAEADVIKITTELEGDRDGTVNYRFSRLGEPVPVTSDENFTFDIESLPSRPFALSERFGAVFVAHLNVVTVLNEMLGFAVLERFRVVFIARLNGERPSYAVYTIEVVTVPNEMLGFAVSEGFGVVFIARLNGERPNYAVFMLLEAVTVPNEMLGFAVSERFGVVFIAHLNAVIIMIELGFYVAIFEAVTVPIELLGSAIELGLFVVVVVCGIQAVVVSERFRVVFVAHFNGLNYAVVQEPFNRTSFVSLPLLSLAFPTFLLVSVLSVCRYYSVYPAVLLKLACILNYEADNYSGFCVAKTKDVISTAKALKEGSEGSSIQELSIVDVPLGKVSILALSADSSTLAASAGSNIYFFSVAGLLNKDREPSFSKSINGSSCVKDMHWSPHSENKYVVLTSAGKLYGGAGQNDLSSLLDDVDAVNWSMNGKYLAVAKHDCLIILSSKFKEKMRIKLLFDSLVDGDADCVVKVDSIRWIRPDCIMLGCYCLSADGKEENHTVQLITVKDGKITNTSSNPVALTFSSPYLAINEDDIPSGSGPYTLVSYLDEFELAFVANKRNTSEHIVLFVWSPDNENGAEMLDIIGGDAWMPTIDLANGDDANMILGLAIDKVNQNENDILVCGEKETEVSPCCILMCLTVDGKLFLFHFASAVGPSVLPEEVNSVSDEEEESTLSSSQLIKDQPLSQSQAQTLKVNESTRGEQTKSTASSQLFISSTQQDVPVVRPNNSKDQWQSPASQKQDGKSEPVKSGAMFKDFKATTESPGNKASFSFNDSSGSFSSGSIFSSNVFGVPTSSSAQTVVQGSAGLSGKIASASLPVQSRFSKTFDVKSSQPPHAAVQANRPDTSVAKFSFSKMTSGPSASSISLPPGAQTGAALTRSLPNAQPKLENLRHHTPSRLSNSESNLSEQHSVEDMAKELDALLDSIERPGGFYYASVAAHEPSVATLEEGIQLLSDRCQTWTDTMHQGIEEVQLLLDKTVQVLARKIYMEALVKQATDSQYLDIWNRQKLSSELDMKRRHILEINQNLTNQVIQLERHLNTLELERFGDKSDVQLNRKSFHSKHNPPRHVQSLHSLHNTMNAQLTAAEKLSECLSKQMAALKVEMEPAKKQNVKKELFDTIGISYDGSTFSSPGQQKVKEIPPKSQLVSSRSAAVHSDLKKSQVGALKSFEPETARRRRDSLDRSWASIEPPKTTVKRMLLQEDRQMSPARLSLPTTTQKNNHRLFERSMVSHDISQGALNMSQNRGSQDAQIKRPEEQSNSLWGNYRPDSLKTPATTGVFSSSGFQSTPTVTQDATRDSRDPTAEKSRSRLSFTLKSDPGVVSDPKFSQHSHSALEPSSNTARSLATSIFQKKPIDFSQSGNKDVESSSIWSRKTPEAPFSAVSSASSSTAFSGKSFSLEASTRTSQVGEAVSSSIASLPVPVTIASSSSVLKDATSSSTSLGKSSTESMAVPVSLAPSSFSFKDSTSSTTSAASLSNSSTGFKLNLGATQSVPLSGPSPSFLSFPSTTSSNKPSVNIELNTSKSEPNKLNPVTVESSKPNVVSVPKFDLKPNENSSGQASPPQPVVSSAPSVPTSQPSTISFSGSQLNLSATASPALTSSSKPEQPSVSPAVSSPPISNPAVGVGGEINSSDQAVIQEDDMEEEAPDTAQLSLGNLGGFGLGSSPNPSAPKQNPFGAPFGNPPASTPSMAFAASPPSGGLFKPASFSVESQQPSQPQQQSSFGAFTGGFASNNNQSAGGQGFGQPSKIGSGQQALGSVLGSFGQSRQLGAGLPGSVASPNPFGSGFAGNQSGGFATASSGGSGFANLASGGGGFSSLATSGGGFAGAATGGGGFGAPATGGGGFGAPATGGGGFGAPATGGGGFGAPATGGGGFGAPATGGGGFGAPATGGGGFGGGGFGAAPAAGGFGAAATGGGGFGGVPAAGGGFGGAPAAGGFGGFSSQGGSGFSTFGSSGGAIACGLIGSLGALYNGVSLINVGIGLFALVAIESSSQSLGRTYAVLLFSAILLDVFWFILFFREIWDISSEIYGEFAIFSVRLTLLMQIIGFTVRSSSSLLWIQMYRLGPSLIESTVPRDGEWDMRNSFISPATPPIIRRTSGSVEPIYDPGFYSSLFSDNQDEGSVHSGGQYHRIGMDGSVSDSLLKTNFSKSLRATPERGAVSRLGSI</sequence>
<feature type="compositionally biased region" description="Polar residues" evidence="1">
    <location>
        <begin position="675"/>
        <end position="693"/>
    </location>
</feature>
<dbReference type="PANTHER" id="PTHR34418">
    <property type="entry name" value="NUCLEAR PORE COMPLEX PROTEIN NUP214 ISOFORM X1"/>
    <property type="match status" value="1"/>
</dbReference>
<dbReference type="OrthoDB" id="248320at2759"/>
<protein>
    <submittedName>
        <fullName evidence="3">Nuclear pore complex protein NUP214</fullName>
    </submittedName>
</protein>
<feature type="compositionally biased region" description="Polar residues" evidence="1">
    <location>
        <begin position="1324"/>
        <end position="1338"/>
    </location>
</feature>